<dbReference type="GO" id="GO:0005737">
    <property type="term" value="C:cytoplasm"/>
    <property type="evidence" value="ECO:0007669"/>
    <property type="project" value="TreeGrafter"/>
</dbReference>
<evidence type="ECO:0000256" key="8">
    <source>
        <dbReference type="ARBA" id="ARBA00023125"/>
    </source>
</evidence>
<dbReference type="PANTHER" id="PTHR13710:SF105">
    <property type="entry name" value="ATP-DEPENDENT DNA HELICASE Q1"/>
    <property type="match status" value="1"/>
</dbReference>
<dbReference type="InterPro" id="IPR044876">
    <property type="entry name" value="HRDC_dom_sf"/>
</dbReference>
<evidence type="ECO:0000256" key="12">
    <source>
        <dbReference type="ARBA" id="ARBA00034808"/>
    </source>
</evidence>
<evidence type="ECO:0000256" key="1">
    <source>
        <dbReference type="ARBA" id="ARBA00001946"/>
    </source>
</evidence>
<name>Q1IZ11_DEIGD</name>
<evidence type="ECO:0000256" key="3">
    <source>
        <dbReference type="ARBA" id="ARBA00022741"/>
    </source>
</evidence>
<evidence type="ECO:0000256" key="4">
    <source>
        <dbReference type="ARBA" id="ARBA00022763"/>
    </source>
</evidence>
<comment type="similarity">
    <text evidence="2">Belongs to the helicase family. RecQ subfamily.</text>
</comment>
<evidence type="ECO:0000313" key="15">
    <source>
        <dbReference type="EMBL" id="ABF45523.1"/>
    </source>
</evidence>
<keyword evidence="16" id="KW-1185">Reference proteome</keyword>
<evidence type="ECO:0000256" key="9">
    <source>
        <dbReference type="ARBA" id="ARBA00023204"/>
    </source>
</evidence>
<evidence type="ECO:0000256" key="5">
    <source>
        <dbReference type="ARBA" id="ARBA00022801"/>
    </source>
</evidence>
<dbReference type="eggNOG" id="COG0514">
    <property type="taxonomic scope" value="Bacteria"/>
</dbReference>
<evidence type="ECO:0000256" key="11">
    <source>
        <dbReference type="ARBA" id="ARBA00034617"/>
    </source>
</evidence>
<keyword evidence="7" id="KW-0067">ATP-binding</keyword>
<dbReference type="Proteomes" id="UP000002431">
    <property type="component" value="Chromosome"/>
</dbReference>
<dbReference type="GO" id="GO:0005524">
    <property type="term" value="F:ATP binding"/>
    <property type="evidence" value="ECO:0007669"/>
    <property type="project" value="UniProtKB-KW"/>
</dbReference>
<dbReference type="EMBL" id="CP000359">
    <property type="protein sequence ID" value="ABF45523.1"/>
    <property type="molecule type" value="Genomic_DNA"/>
</dbReference>
<dbReference type="STRING" id="319795.Dgeo_1226"/>
<dbReference type="PANTHER" id="PTHR13710">
    <property type="entry name" value="DNA HELICASE RECQ FAMILY MEMBER"/>
    <property type="match status" value="1"/>
</dbReference>
<dbReference type="InterPro" id="IPR002121">
    <property type="entry name" value="HRDC_dom"/>
</dbReference>
<feature type="domain" description="Helicase C-terminal" evidence="14">
    <location>
        <begin position="1"/>
        <end position="153"/>
    </location>
</feature>
<dbReference type="InterPro" id="IPR010997">
    <property type="entry name" value="HRDC-like_sf"/>
</dbReference>
<keyword evidence="4" id="KW-0227">DNA damage</keyword>
<dbReference type="GO" id="GO:0003677">
    <property type="term" value="F:DNA binding"/>
    <property type="evidence" value="ECO:0007669"/>
    <property type="project" value="UniProtKB-KW"/>
</dbReference>
<protein>
    <recommendedName>
        <fullName evidence="12">DNA 3'-5' helicase</fullName>
        <ecNumber evidence="12">5.6.2.4</ecNumber>
    </recommendedName>
</protein>
<keyword evidence="5" id="KW-0378">Hydrolase</keyword>
<dbReference type="SMART" id="SM00490">
    <property type="entry name" value="HELICc"/>
    <property type="match status" value="1"/>
</dbReference>
<comment type="catalytic activity">
    <reaction evidence="11">
        <text>Couples ATP hydrolysis with the unwinding of duplex DNA by translocating in the 3'-5' direction.</text>
        <dbReference type="EC" id="5.6.2.4"/>
    </reaction>
</comment>
<evidence type="ECO:0000256" key="10">
    <source>
        <dbReference type="ARBA" id="ARBA00023235"/>
    </source>
</evidence>
<dbReference type="FunFam" id="1.10.150.80:FF:000002">
    <property type="entry name" value="ATP-dependent DNA helicase RecQ"/>
    <property type="match status" value="1"/>
</dbReference>
<evidence type="ECO:0000256" key="7">
    <source>
        <dbReference type="ARBA" id="ARBA00022840"/>
    </source>
</evidence>
<dbReference type="GO" id="GO:0043590">
    <property type="term" value="C:bacterial nucleoid"/>
    <property type="evidence" value="ECO:0007669"/>
    <property type="project" value="TreeGrafter"/>
</dbReference>
<dbReference type="GO" id="GO:0016787">
    <property type="term" value="F:hydrolase activity"/>
    <property type="evidence" value="ECO:0007669"/>
    <property type="project" value="UniProtKB-KW"/>
</dbReference>
<accession>Q1IZ11</accession>
<dbReference type="PROSITE" id="PS51194">
    <property type="entry name" value="HELICASE_CTER"/>
    <property type="match status" value="1"/>
</dbReference>
<keyword evidence="9" id="KW-0234">DNA repair</keyword>
<gene>
    <name evidence="15" type="ordered locus">Dgeo_1226</name>
</gene>
<dbReference type="AlphaFoldDB" id="Q1IZ11"/>
<evidence type="ECO:0000259" key="13">
    <source>
        <dbReference type="PROSITE" id="PS50967"/>
    </source>
</evidence>
<dbReference type="InterPro" id="IPR027417">
    <property type="entry name" value="P-loop_NTPase"/>
</dbReference>
<sequence length="195" mass="21710">MVYGLSRRSVEETASWLQAQGVDALPYHAGLAPRERNLAQDRFLSEEGLIVVATVAFGIGIDKPNVRFVAHLALPKSLEGYSQETPKARALLREDTFAPKPARRERARAPRKGGALVDHQDRPLFEALRQWRLAKAREQAVPPYVIFNDATLKIIAELRPGSLPTLDTVSGVETHKLEQYGEDVLAVVRTHSGRR</sequence>
<dbReference type="GO" id="GO:0006281">
    <property type="term" value="P:DNA repair"/>
    <property type="evidence" value="ECO:0007669"/>
    <property type="project" value="UniProtKB-KW"/>
</dbReference>
<feature type="domain" description="HRDC" evidence="13">
    <location>
        <begin position="118"/>
        <end position="195"/>
    </location>
</feature>
<organism evidence="15 16">
    <name type="scientific">Deinococcus geothermalis (strain DSM 11300 / CIP 105573 / AG-3a)</name>
    <dbReference type="NCBI Taxonomy" id="319795"/>
    <lineage>
        <taxon>Bacteria</taxon>
        <taxon>Thermotogati</taxon>
        <taxon>Deinococcota</taxon>
        <taxon>Deinococci</taxon>
        <taxon>Deinococcales</taxon>
        <taxon>Deinococcaceae</taxon>
        <taxon>Deinococcus</taxon>
    </lineage>
</organism>
<keyword evidence="6" id="KW-0347">Helicase</keyword>
<dbReference type="InterPro" id="IPR001650">
    <property type="entry name" value="Helicase_C-like"/>
</dbReference>
<reference evidence="15" key="1">
    <citation type="submission" date="2006-04" db="EMBL/GenBank/DDBJ databases">
        <title>Complete sequence of chromosome of Deinococcus geothermalis DSM 11300.</title>
        <authorList>
            <consortium name="US DOE Joint Genome Institute"/>
            <person name="Copeland A."/>
            <person name="Lucas S."/>
            <person name="Lapidus A."/>
            <person name="Barry K."/>
            <person name="Detter J.C."/>
            <person name="Glavina del Rio T."/>
            <person name="Hammon N."/>
            <person name="Israni S."/>
            <person name="Dalin E."/>
            <person name="Tice H."/>
            <person name="Pitluck S."/>
            <person name="Brettin T."/>
            <person name="Bruce D."/>
            <person name="Han C."/>
            <person name="Tapia R."/>
            <person name="Saunders E."/>
            <person name="Gilna P."/>
            <person name="Schmutz J."/>
            <person name="Larimer F."/>
            <person name="Land M."/>
            <person name="Hauser L."/>
            <person name="Kyrpides N."/>
            <person name="Kim E."/>
            <person name="Daly M.J."/>
            <person name="Fredrickson J.K."/>
            <person name="Makarova K.S."/>
            <person name="Gaidamakova E.K."/>
            <person name="Zhai M."/>
            <person name="Richardson P."/>
        </authorList>
    </citation>
    <scope>NUCLEOTIDE SEQUENCE</scope>
    <source>
        <strain evidence="15">DSM 11300</strain>
    </source>
</reference>
<dbReference type="Gene3D" id="1.10.150.80">
    <property type="entry name" value="HRDC domain"/>
    <property type="match status" value="1"/>
</dbReference>
<dbReference type="SUPFAM" id="SSF47819">
    <property type="entry name" value="HRDC-like"/>
    <property type="match status" value="1"/>
</dbReference>
<proteinExistence type="inferred from homology"/>
<comment type="cofactor">
    <cofactor evidence="1">
        <name>Mg(2+)</name>
        <dbReference type="ChEBI" id="CHEBI:18420"/>
    </cofactor>
</comment>
<evidence type="ECO:0000259" key="14">
    <source>
        <dbReference type="PROSITE" id="PS51194"/>
    </source>
</evidence>
<dbReference type="KEGG" id="dge:Dgeo_1226"/>
<evidence type="ECO:0000256" key="2">
    <source>
        <dbReference type="ARBA" id="ARBA00005446"/>
    </source>
</evidence>
<dbReference type="GO" id="GO:0009378">
    <property type="term" value="F:four-way junction helicase activity"/>
    <property type="evidence" value="ECO:0007669"/>
    <property type="project" value="TreeGrafter"/>
</dbReference>
<evidence type="ECO:0000256" key="6">
    <source>
        <dbReference type="ARBA" id="ARBA00022806"/>
    </source>
</evidence>
<dbReference type="SUPFAM" id="SSF52540">
    <property type="entry name" value="P-loop containing nucleoside triphosphate hydrolases"/>
    <property type="match status" value="1"/>
</dbReference>
<keyword evidence="3" id="KW-0547">Nucleotide-binding</keyword>
<dbReference type="GO" id="GO:0043138">
    <property type="term" value="F:3'-5' DNA helicase activity"/>
    <property type="evidence" value="ECO:0007669"/>
    <property type="project" value="UniProtKB-EC"/>
</dbReference>
<dbReference type="GO" id="GO:0030894">
    <property type="term" value="C:replisome"/>
    <property type="evidence" value="ECO:0007669"/>
    <property type="project" value="TreeGrafter"/>
</dbReference>
<dbReference type="Gene3D" id="3.40.50.300">
    <property type="entry name" value="P-loop containing nucleotide triphosphate hydrolases"/>
    <property type="match status" value="1"/>
</dbReference>
<dbReference type="Pfam" id="PF00570">
    <property type="entry name" value="HRDC"/>
    <property type="match status" value="1"/>
</dbReference>
<dbReference type="PROSITE" id="PS50967">
    <property type="entry name" value="HRDC"/>
    <property type="match status" value="1"/>
</dbReference>
<keyword evidence="10" id="KW-0413">Isomerase</keyword>
<dbReference type="HOGENOM" id="CLU_1394328_0_0_0"/>
<dbReference type="GO" id="GO:0006310">
    <property type="term" value="P:DNA recombination"/>
    <property type="evidence" value="ECO:0007669"/>
    <property type="project" value="TreeGrafter"/>
</dbReference>
<dbReference type="Pfam" id="PF00271">
    <property type="entry name" value="Helicase_C"/>
    <property type="match status" value="1"/>
</dbReference>
<dbReference type="SMART" id="SM00341">
    <property type="entry name" value="HRDC"/>
    <property type="match status" value="1"/>
</dbReference>
<dbReference type="EC" id="5.6.2.4" evidence="12"/>
<keyword evidence="8" id="KW-0238">DNA-binding</keyword>
<evidence type="ECO:0000313" key="16">
    <source>
        <dbReference type="Proteomes" id="UP000002431"/>
    </source>
</evidence>